<gene>
    <name evidence="1" type="ORF">F7732_00485</name>
</gene>
<evidence type="ECO:0000313" key="2">
    <source>
        <dbReference type="Proteomes" id="UP000441354"/>
    </source>
</evidence>
<dbReference type="AlphaFoldDB" id="A0A7V7RPA9"/>
<evidence type="ECO:0000313" key="1">
    <source>
        <dbReference type="EMBL" id="KAB2335086.1"/>
    </source>
</evidence>
<dbReference type="Proteomes" id="UP000441354">
    <property type="component" value="Unassembled WGS sequence"/>
</dbReference>
<organism evidence="1 2">
    <name type="scientific">Bacillus mesophilum</name>
    <dbReference type="NCBI Taxonomy" id="1071718"/>
    <lineage>
        <taxon>Bacteria</taxon>
        <taxon>Bacillati</taxon>
        <taxon>Bacillota</taxon>
        <taxon>Bacilli</taxon>
        <taxon>Bacillales</taxon>
        <taxon>Bacillaceae</taxon>
        <taxon>Bacillus</taxon>
    </lineage>
</organism>
<dbReference type="OrthoDB" id="2607278at2"/>
<protein>
    <recommendedName>
        <fullName evidence="3">Phage tail protein</fullName>
    </recommendedName>
</protein>
<reference evidence="1 2" key="1">
    <citation type="journal article" date="2014" name="Arch. Microbiol.">
        <title>Bacillus mesophilum sp. nov., strain IITR-54T, a novel 4-chlorobiphenyl dechlorinating bacterium.</title>
        <authorList>
            <person name="Manickam N."/>
            <person name="Singh N.K."/>
            <person name="Bajaj A."/>
            <person name="Kumar R.M."/>
            <person name="Kaur G."/>
            <person name="Kaur N."/>
            <person name="Bala M."/>
            <person name="Kumar A."/>
            <person name="Mayilraj S."/>
        </authorList>
    </citation>
    <scope>NUCLEOTIDE SEQUENCE [LARGE SCALE GENOMIC DNA]</scope>
    <source>
        <strain evidence="1 2">IITR-54</strain>
    </source>
</reference>
<evidence type="ECO:0008006" key="3">
    <source>
        <dbReference type="Google" id="ProtNLM"/>
    </source>
</evidence>
<accession>A0A7V7RPA9</accession>
<proteinExistence type="predicted"/>
<sequence>MADNTQIIDVPIGPAVVEFGDTSPITFDITKGGIVFTANFSKQDITVDQFGDTPVKSILKGGTCQLAVPFALHDLEKLNRVTPGSVYAEDATNPDEVKKRLNVYAKAGFDLLKAAEKVVVKPTTPGTTPNDYITIPLGSPMPEIQWTYNSDNERVANIIIAGYPDKDGLLYFLGDEAVTITGAV</sequence>
<comment type="caution">
    <text evidence="1">The sequence shown here is derived from an EMBL/GenBank/DDBJ whole genome shotgun (WGS) entry which is preliminary data.</text>
</comment>
<dbReference type="RefSeq" id="WP_151571770.1">
    <property type="nucleotide sequence ID" value="NZ_WBOT01000001.1"/>
</dbReference>
<dbReference type="EMBL" id="WBOT01000001">
    <property type="protein sequence ID" value="KAB2335086.1"/>
    <property type="molecule type" value="Genomic_DNA"/>
</dbReference>
<name>A0A7V7RPA9_9BACI</name>
<keyword evidence="2" id="KW-1185">Reference proteome</keyword>